<dbReference type="EMBL" id="CM051400">
    <property type="protein sequence ID" value="KAJ4715651.1"/>
    <property type="molecule type" value="Genomic_DNA"/>
</dbReference>
<accession>A0ACC1XWU8</accession>
<keyword evidence="2" id="KW-1185">Reference proteome</keyword>
<proteinExistence type="predicted"/>
<dbReference type="Proteomes" id="UP001164539">
    <property type="component" value="Chromosome 7"/>
</dbReference>
<protein>
    <submittedName>
        <fullName evidence="1">Apoptotic chromatin condensation inducer in the nucleus-like</fullName>
    </submittedName>
</protein>
<evidence type="ECO:0000313" key="1">
    <source>
        <dbReference type="EMBL" id="KAJ4715651.1"/>
    </source>
</evidence>
<evidence type="ECO:0000313" key="2">
    <source>
        <dbReference type="Proteomes" id="UP001164539"/>
    </source>
</evidence>
<name>A0ACC1XWU8_MELAZ</name>
<reference evidence="1 2" key="1">
    <citation type="journal article" date="2023" name="Science">
        <title>Complex scaffold remodeling in plant triterpene biosynthesis.</title>
        <authorList>
            <person name="De La Pena R."/>
            <person name="Hodgson H."/>
            <person name="Liu J.C."/>
            <person name="Stephenson M.J."/>
            <person name="Martin A.C."/>
            <person name="Owen C."/>
            <person name="Harkess A."/>
            <person name="Leebens-Mack J."/>
            <person name="Jimenez L.E."/>
            <person name="Osbourn A."/>
            <person name="Sattely E.S."/>
        </authorList>
    </citation>
    <scope>NUCLEOTIDE SEQUENCE [LARGE SCALE GENOMIC DNA]</scope>
    <source>
        <strain evidence="2">cv. JPN11</strain>
        <tissue evidence="1">Leaf</tissue>
    </source>
</reference>
<comment type="caution">
    <text evidence="1">The sequence shown here is derived from an EMBL/GenBank/DDBJ whole genome shotgun (WGS) entry which is preliminary data.</text>
</comment>
<gene>
    <name evidence="1" type="ORF">OWV82_013984</name>
</gene>
<sequence length="726" mass="79886">MSSPYPILDNRPIDQWKVTELKEELKRRKLKSSGKKDDLIKLLDQAIRVERENAMKERENAMKEREEAMKEAEKAANISSPLVVDAKDAEKVSSGPVEVDLDVDTKRSEKVDHVVVQLDINSSAAALGQAEQGREIEGDDNENIAALGKGGRQDREIEGDSNENAAALGLGKSQEGDTTGGTNPARVDEELGSQSTTVETSTVETSIKVIENVVADVVLSGQELQNSGAQGENLNSNIQLETEDSKPQLEDEGQKTLQRDDVLDSPAPDNQVSEVSANLGSQVKSDSISTDSVSINEKIELKDNIIADNVKLELDVNKSEMVEPPSSNVVPVCGESHLMDVEEPLDKASIEEKDDNNATNAEMGKKIDSADLRYSEKLNLDRSSGDDSMEEDILESKQIDSKDSSDEVRDRTEKNEVRVVKEESPVDVVGDSLSIEKKSVNVENKSRPAVAAEKRKNNDQEAVGNNEPSKRQRRWNSESLKLPEQQSSTPTSTPRDNTFQSSLKRSFMRSDSAVSEDTPKERVVPPSPKPPTNSLRIDHFVRPFTLKAVQELLGKTGSFTSFWMDHIKTHCYVTYSSVEEAIETRSALYNIQWPPNNGGRPLVAEFVDPQEVKMRTEAPLQAPAAPVSTGSTAPPAAPASQPQPSPRQPAARQQQQLPPPISNPAPSRERITLPPPPPLPEKLDPPIVTLDDLFRKTKATPRIYYLPLSEEQVTAKLQSRSKNVKQ</sequence>
<organism evidence="1 2">
    <name type="scientific">Melia azedarach</name>
    <name type="common">Chinaberry tree</name>
    <dbReference type="NCBI Taxonomy" id="155640"/>
    <lineage>
        <taxon>Eukaryota</taxon>
        <taxon>Viridiplantae</taxon>
        <taxon>Streptophyta</taxon>
        <taxon>Embryophyta</taxon>
        <taxon>Tracheophyta</taxon>
        <taxon>Spermatophyta</taxon>
        <taxon>Magnoliopsida</taxon>
        <taxon>eudicotyledons</taxon>
        <taxon>Gunneridae</taxon>
        <taxon>Pentapetalae</taxon>
        <taxon>rosids</taxon>
        <taxon>malvids</taxon>
        <taxon>Sapindales</taxon>
        <taxon>Meliaceae</taxon>
        <taxon>Melia</taxon>
    </lineage>
</organism>